<dbReference type="EMBL" id="JBHSOE010000032">
    <property type="protein sequence ID" value="MFC5657644.1"/>
    <property type="molecule type" value="Genomic_DNA"/>
</dbReference>
<proteinExistence type="predicted"/>
<name>A0ABW0WKY4_STRNO</name>
<protein>
    <submittedName>
        <fullName evidence="1">Uncharacterized protein</fullName>
    </submittedName>
</protein>
<comment type="caution">
    <text evidence="1">The sequence shown here is derived from an EMBL/GenBank/DDBJ whole genome shotgun (WGS) entry which is preliminary data.</text>
</comment>
<sequence>MLDGENYTVDLLPPRSGTAVWGHTHVTRVWDAPHTAVTLPPVHPGGTLPIPGLRPTFPARRPLPSSVVGSLDEAQAVAAWRPECSLYGDPEGWEPVGEGAHRAVILNPARTTVYKVEMEAGRNRREHRTLRGLRAQGFAHAPPTTLWPVPCPYGTGCDIEVLAMPYLPNDGTAPHASYPRAGVVDLNPTNVTVCRNRYWLIDASGL</sequence>
<keyword evidence="2" id="KW-1185">Reference proteome</keyword>
<evidence type="ECO:0000313" key="1">
    <source>
        <dbReference type="EMBL" id="MFC5657644.1"/>
    </source>
</evidence>
<dbReference type="RefSeq" id="WP_344352398.1">
    <property type="nucleotide sequence ID" value="NZ_BAAASM010000060.1"/>
</dbReference>
<evidence type="ECO:0000313" key="2">
    <source>
        <dbReference type="Proteomes" id="UP001596065"/>
    </source>
</evidence>
<dbReference type="Proteomes" id="UP001596065">
    <property type="component" value="Unassembled WGS sequence"/>
</dbReference>
<reference evidence="2" key="1">
    <citation type="journal article" date="2019" name="Int. J. Syst. Evol. Microbiol.">
        <title>The Global Catalogue of Microorganisms (GCM) 10K type strain sequencing project: providing services to taxonomists for standard genome sequencing and annotation.</title>
        <authorList>
            <consortium name="The Broad Institute Genomics Platform"/>
            <consortium name="The Broad Institute Genome Sequencing Center for Infectious Disease"/>
            <person name="Wu L."/>
            <person name="Ma J."/>
        </authorList>
    </citation>
    <scope>NUCLEOTIDE SEQUENCE [LARGE SCALE GENOMIC DNA]</scope>
    <source>
        <strain evidence="2">KCTC 5701</strain>
    </source>
</reference>
<organism evidence="1 2">
    <name type="scientific">Streptomyces nogalater</name>
    <dbReference type="NCBI Taxonomy" id="38314"/>
    <lineage>
        <taxon>Bacteria</taxon>
        <taxon>Bacillati</taxon>
        <taxon>Actinomycetota</taxon>
        <taxon>Actinomycetes</taxon>
        <taxon>Kitasatosporales</taxon>
        <taxon>Streptomycetaceae</taxon>
        <taxon>Streptomyces</taxon>
    </lineage>
</organism>
<accession>A0ABW0WKY4</accession>
<gene>
    <name evidence="1" type="ORF">ACFP3J_19395</name>
</gene>